<dbReference type="STRING" id="1235802.C823_05491"/>
<dbReference type="InterPro" id="IPR025462">
    <property type="entry name" value="DUF4313"/>
</dbReference>
<dbReference type="Pfam" id="PF14190">
    <property type="entry name" value="DUF4313"/>
    <property type="match status" value="1"/>
</dbReference>
<keyword evidence="2" id="KW-1185">Reference proteome</keyword>
<organism evidence="1 2">
    <name type="scientific">Eubacterium plexicaudatum ASF492</name>
    <dbReference type="NCBI Taxonomy" id="1235802"/>
    <lineage>
        <taxon>Bacteria</taxon>
        <taxon>Bacillati</taxon>
        <taxon>Bacillota</taxon>
        <taxon>Clostridia</taxon>
        <taxon>Eubacteriales</taxon>
        <taxon>Eubacteriaceae</taxon>
        <taxon>Eubacterium</taxon>
    </lineage>
</organism>
<accession>N1ZZ39</accession>
<dbReference type="eggNOG" id="ENOG502Z9RA">
    <property type="taxonomic scope" value="Bacteria"/>
</dbReference>
<dbReference type="EMBL" id="AQFT01000163">
    <property type="protein sequence ID" value="EMZ19408.1"/>
    <property type="molecule type" value="Genomic_DNA"/>
</dbReference>
<comment type="caution">
    <text evidence="1">The sequence shown here is derived from an EMBL/GenBank/DDBJ whole genome shotgun (WGS) entry which is preliminary data.</text>
</comment>
<dbReference type="PATRIC" id="fig|1235802.3.peg.5791"/>
<evidence type="ECO:0008006" key="3">
    <source>
        <dbReference type="Google" id="ProtNLM"/>
    </source>
</evidence>
<sequence length="364" mass="42245">MEIRPLTKAEQKYTYRQSMQISGQTGSIGVMYGGYKSDKEFYSRFYDLNERWKTREFEEGLENLLNSLRSDKDGFMRNLDTMREYTACHPQNAFQGKEATEYGFRADTEKYAYVMRCNPAKENDNVEIHCYVKEWLDQHISKAEKGIRFINSRYDELFHIADGEKIKIRYSGGEEQERVCRYIDEYHTEVGNNLYHICQFAEIMERNGSEYTPVEPETVQAQEKEQAQENKTEGTLELKTQFGTTENVSLTVNTYVDNNSLYVGMTTAEDGFPEPYGDVTVNLLSSVPPYCAFVDTNNMPELEDFLVKNGIAEFTGLMQKSGYCSYPLYQFNVEKMRRLCPDGMAAYEQVNGLDKKPEKKEKSR</sequence>
<gene>
    <name evidence="1" type="ORF">C823_05491</name>
</gene>
<name>N1ZZ39_9FIRM</name>
<dbReference type="HOGENOM" id="CLU_760191_0_0_9"/>
<evidence type="ECO:0000313" key="1">
    <source>
        <dbReference type="EMBL" id="EMZ19408.1"/>
    </source>
</evidence>
<proteinExistence type="predicted"/>
<dbReference type="Proteomes" id="UP000012589">
    <property type="component" value="Unassembled WGS sequence"/>
</dbReference>
<reference evidence="1 2" key="1">
    <citation type="journal article" date="2014" name="Genome Announc.">
        <title>Draft genome sequences of the altered schaedler flora, a defined bacterial community from gnotobiotic mice.</title>
        <authorList>
            <person name="Wannemuehler M.J."/>
            <person name="Overstreet A.M."/>
            <person name="Ward D.V."/>
            <person name="Phillips G.J."/>
        </authorList>
    </citation>
    <scope>NUCLEOTIDE SEQUENCE [LARGE SCALE GENOMIC DNA]</scope>
    <source>
        <strain evidence="1 2">ASF492</strain>
    </source>
</reference>
<evidence type="ECO:0000313" key="2">
    <source>
        <dbReference type="Proteomes" id="UP000012589"/>
    </source>
</evidence>
<dbReference type="AlphaFoldDB" id="N1ZZ39"/>
<dbReference type="OrthoDB" id="1768943at2"/>
<protein>
    <recommendedName>
        <fullName evidence="3">DUF4313 domain-containing protein</fullName>
    </recommendedName>
</protein>